<dbReference type="Pfam" id="PF00348">
    <property type="entry name" value="polyprenyl_synt"/>
    <property type="match status" value="1"/>
</dbReference>
<dbReference type="RefSeq" id="WP_242334281.1">
    <property type="nucleotide sequence ID" value="NZ_CP071872.1"/>
</dbReference>
<dbReference type="PANTHER" id="PTHR12001">
    <property type="entry name" value="GERANYLGERANYL PYROPHOSPHATE SYNTHASE"/>
    <property type="match status" value="1"/>
</dbReference>
<accession>A0ABY3WXJ2</accession>
<dbReference type="InterPro" id="IPR008949">
    <property type="entry name" value="Isoprenoid_synthase_dom_sf"/>
</dbReference>
<keyword evidence="3" id="KW-1185">Reference proteome</keyword>
<dbReference type="SUPFAM" id="SSF48576">
    <property type="entry name" value="Terpenoid synthases"/>
    <property type="match status" value="1"/>
</dbReference>
<dbReference type="SFLD" id="SFLDS00005">
    <property type="entry name" value="Isoprenoid_Synthase_Type_I"/>
    <property type="match status" value="1"/>
</dbReference>
<dbReference type="InterPro" id="IPR000092">
    <property type="entry name" value="Polyprenyl_synt"/>
</dbReference>
<name>A0ABY3WXJ2_9ACTN</name>
<sequence>MTTVTALPPDSLARAKPLVEPALKEAIAGLHPSLALMSGYAFGWCAADGTPVCAPGGKALRSAVALLVAQAAGGAARDAIPVAVAVELVHCFSLMHDDIMDGDELRRARPTVWKAFGSGPAVLAGDAMMALALQAAARTGVETACDELADSLTSLTRGQAEDLAFEARPFTGPAAVSVDEYLAMARDKTGALLGCAAAMGAAVAGAGGATVAAYRRFGNELGLAFQAVDDILGIWGDPRSTGKPVGGDLARGKKTLPVLEALTSGSAASTRLARLVQRPLTGGDLRRAATLVERAGGRRQTRHHARTHHQRALHALKSATPRPGPGDDLAELAAYLLHRTA</sequence>
<keyword evidence="1" id="KW-0808">Transferase</keyword>
<evidence type="ECO:0000313" key="2">
    <source>
        <dbReference type="EMBL" id="UNM14498.1"/>
    </source>
</evidence>
<dbReference type="CDD" id="cd00685">
    <property type="entry name" value="Trans_IPPS_HT"/>
    <property type="match status" value="1"/>
</dbReference>
<evidence type="ECO:0000256" key="1">
    <source>
        <dbReference type="RuleBase" id="RU004466"/>
    </source>
</evidence>
<organism evidence="2 3">
    <name type="scientific">Streptomyces formicae</name>
    <dbReference type="NCBI Taxonomy" id="1616117"/>
    <lineage>
        <taxon>Bacteria</taxon>
        <taxon>Bacillati</taxon>
        <taxon>Actinomycetota</taxon>
        <taxon>Actinomycetes</taxon>
        <taxon>Kitasatosporales</taxon>
        <taxon>Streptomycetaceae</taxon>
        <taxon>Streptomyces</taxon>
    </lineage>
</organism>
<reference evidence="2 3" key="1">
    <citation type="submission" date="2021-03" db="EMBL/GenBank/DDBJ databases">
        <title>Complete genome of Streptomyces formicae strain 1H-GS9 (DSM 100524).</title>
        <authorList>
            <person name="Atanasov K.E."/>
            <person name="Altabella T."/>
            <person name="Ferrer A."/>
        </authorList>
    </citation>
    <scope>NUCLEOTIDE SEQUENCE [LARGE SCALE GENOMIC DNA]</scope>
    <source>
        <strain evidence="2 3">1H-GS9</strain>
    </source>
</reference>
<dbReference type="Proteomes" id="UP000828924">
    <property type="component" value="Chromosome"/>
</dbReference>
<dbReference type="EMBL" id="CP071872">
    <property type="protein sequence ID" value="UNM14498.1"/>
    <property type="molecule type" value="Genomic_DNA"/>
</dbReference>
<gene>
    <name evidence="2" type="ORF">J4032_26245</name>
</gene>
<proteinExistence type="inferred from homology"/>
<protein>
    <submittedName>
        <fullName evidence="2">Polyprenyl synthetase family protein</fullName>
    </submittedName>
</protein>
<dbReference type="SFLD" id="SFLDG01017">
    <property type="entry name" value="Polyprenyl_Transferase_Like"/>
    <property type="match status" value="1"/>
</dbReference>
<dbReference type="PANTHER" id="PTHR12001:SF86">
    <property type="entry name" value="GERANYLGERANYL DIPHOSPHATE SYNTHASE"/>
    <property type="match status" value="1"/>
</dbReference>
<evidence type="ECO:0000313" key="3">
    <source>
        <dbReference type="Proteomes" id="UP000828924"/>
    </source>
</evidence>
<dbReference type="Gene3D" id="1.10.600.10">
    <property type="entry name" value="Farnesyl Diphosphate Synthase"/>
    <property type="match status" value="1"/>
</dbReference>
<comment type="similarity">
    <text evidence="1">Belongs to the FPP/GGPP synthase family.</text>
</comment>